<dbReference type="AlphaFoldDB" id="A0A7D5W0L9"/>
<dbReference type="Proteomes" id="UP000510934">
    <property type="component" value="Chromosome"/>
</dbReference>
<keyword evidence="1" id="KW-0472">Membrane</keyword>
<evidence type="ECO:0000313" key="3">
    <source>
        <dbReference type="Proteomes" id="UP000510934"/>
    </source>
</evidence>
<accession>A0A7D5W0L9</accession>
<keyword evidence="1" id="KW-0812">Transmembrane</keyword>
<reference evidence="2 3" key="1">
    <citation type="journal article" date="2009" name="Mikrobiologiia">
        <title>[Phenanthren biodegradation and interaction of Pseudomonas putida BS3701 and Burkholderia sp.BS3702 in plant rhizosphere].</title>
        <authorList>
            <person name="Ovchinnikova A.A."/>
            <person name="Vetrova A.A."/>
            <person name="Filonov A.E."/>
            <person name="Boronin A.M."/>
        </authorList>
    </citation>
    <scope>NUCLEOTIDE SEQUENCE [LARGE SCALE GENOMIC DNA]</scope>
    <source>
        <strain evidence="2 3">BS3701</strain>
    </source>
</reference>
<proteinExistence type="predicted"/>
<gene>
    <name evidence="2" type="ORF">H0H12_10645</name>
</gene>
<evidence type="ECO:0000256" key="1">
    <source>
        <dbReference type="SAM" id="Phobius"/>
    </source>
</evidence>
<evidence type="ECO:0000313" key="2">
    <source>
        <dbReference type="EMBL" id="QLJ16345.1"/>
    </source>
</evidence>
<dbReference type="RefSeq" id="WP_180689699.1">
    <property type="nucleotide sequence ID" value="NZ_CP059052.1"/>
</dbReference>
<organism evidence="2 3">
    <name type="scientific">Pseudomonas putida</name>
    <name type="common">Arthrobacter siderocapsulatus</name>
    <dbReference type="NCBI Taxonomy" id="303"/>
    <lineage>
        <taxon>Bacteria</taxon>
        <taxon>Pseudomonadati</taxon>
        <taxon>Pseudomonadota</taxon>
        <taxon>Gammaproteobacteria</taxon>
        <taxon>Pseudomonadales</taxon>
        <taxon>Pseudomonadaceae</taxon>
        <taxon>Pseudomonas</taxon>
    </lineage>
</organism>
<feature type="transmembrane region" description="Helical" evidence="1">
    <location>
        <begin position="7"/>
        <end position="31"/>
    </location>
</feature>
<name>A0A7D5W0L9_PSEPU</name>
<sequence>MRNWGWLMTAVGYAGLSGMLAIIGVAVSGFHNLTSQMLGVSLLLAAASLALVFVGGRLRARGKPLLPISLSS</sequence>
<protein>
    <submittedName>
        <fullName evidence="2">Uncharacterized protein</fullName>
    </submittedName>
</protein>
<keyword evidence="1" id="KW-1133">Transmembrane helix</keyword>
<dbReference type="EMBL" id="CP059052">
    <property type="protein sequence ID" value="QLJ16345.1"/>
    <property type="molecule type" value="Genomic_DNA"/>
</dbReference>
<feature type="transmembrane region" description="Helical" evidence="1">
    <location>
        <begin position="37"/>
        <end position="56"/>
    </location>
</feature>